<dbReference type="SUPFAM" id="SSF69322">
    <property type="entry name" value="Tricorn protease domain 2"/>
    <property type="match status" value="1"/>
</dbReference>
<feature type="transmembrane region" description="Helical" evidence="1">
    <location>
        <begin position="7"/>
        <end position="28"/>
    </location>
</feature>
<protein>
    <recommendedName>
        <fullName evidence="2">PEGA domain-containing protein</fullName>
    </recommendedName>
</protein>
<dbReference type="EMBL" id="MGBG01000009">
    <property type="protein sequence ID" value="OGK66262.1"/>
    <property type="molecule type" value="Genomic_DNA"/>
</dbReference>
<proteinExistence type="predicted"/>
<dbReference type="AlphaFoldDB" id="A0A1F7KEI1"/>
<sequence>MVYLKRSAIALLIIIAILAVAVTIILFARGYRFNLNNGELGSKGILVANSAPNNAQIYVDSKFVSLTSDNVYLSPGKYQISIRKEGYSNWNKEFTIKGEVVSRVDAQLFSSNPSLSPLTNSGVVGPYLSPLKDKVSYIIMPNETQLTLEENGGLMIGNLKTGTLNFFKQHNLLLPYSSLPLTMVPDKTQVIFSNNEKNLLAFFYDEYDNLLAVYLMSINGSQGDYLDVTLSYQQLLDQWWQEKTSLQQKIYDTAKPKLRKVLNNNTYLVEVSPDKSKFLYLALNDALLPRIIVPALIGSVPTKEIREIKAANFYVYDKKEDKNFLIKNYSDEARQEMAQFLNEVRLSESLALLDWLKLNQLFNQLTWYSDSRHLIASHNGTISVMEYDGANKILVYSGPFEENFLAASSDGRLVVLTNINPKKNVLADLYSVSIK</sequence>
<feature type="domain" description="PEGA" evidence="2">
    <location>
        <begin position="44"/>
        <end position="107"/>
    </location>
</feature>
<keyword evidence="1" id="KW-0472">Membrane</keyword>
<dbReference type="Proteomes" id="UP000178450">
    <property type="component" value="Unassembled WGS sequence"/>
</dbReference>
<evidence type="ECO:0000256" key="1">
    <source>
        <dbReference type="SAM" id="Phobius"/>
    </source>
</evidence>
<evidence type="ECO:0000313" key="3">
    <source>
        <dbReference type="EMBL" id="OGK66262.1"/>
    </source>
</evidence>
<comment type="caution">
    <text evidence="3">The sequence shown here is derived from an EMBL/GenBank/DDBJ whole genome shotgun (WGS) entry which is preliminary data.</text>
</comment>
<keyword evidence="1" id="KW-0812">Transmembrane</keyword>
<evidence type="ECO:0000259" key="2">
    <source>
        <dbReference type="Pfam" id="PF08308"/>
    </source>
</evidence>
<dbReference type="InterPro" id="IPR013229">
    <property type="entry name" value="PEGA"/>
</dbReference>
<organism evidence="3 4">
    <name type="scientific">Candidatus Roizmanbacteria bacterium RIFOXYA1_FULL_41_12</name>
    <dbReference type="NCBI Taxonomy" id="1802082"/>
    <lineage>
        <taxon>Bacteria</taxon>
        <taxon>Candidatus Roizmaniibacteriota</taxon>
    </lineage>
</organism>
<dbReference type="Pfam" id="PF08308">
    <property type="entry name" value="PEGA"/>
    <property type="match status" value="1"/>
</dbReference>
<evidence type="ECO:0000313" key="4">
    <source>
        <dbReference type="Proteomes" id="UP000178450"/>
    </source>
</evidence>
<accession>A0A1F7KEI1</accession>
<reference evidence="3 4" key="1">
    <citation type="journal article" date="2016" name="Nat. Commun.">
        <title>Thousands of microbial genomes shed light on interconnected biogeochemical processes in an aquifer system.</title>
        <authorList>
            <person name="Anantharaman K."/>
            <person name="Brown C.T."/>
            <person name="Hug L.A."/>
            <person name="Sharon I."/>
            <person name="Castelle C.J."/>
            <person name="Probst A.J."/>
            <person name="Thomas B.C."/>
            <person name="Singh A."/>
            <person name="Wilkins M.J."/>
            <person name="Karaoz U."/>
            <person name="Brodie E.L."/>
            <person name="Williams K.H."/>
            <person name="Hubbard S.S."/>
            <person name="Banfield J.F."/>
        </authorList>
    </citation>
    <scope>NUCLEOTIDE SEQUENCE [LARGE SCALE GENOMIC DNA]</scope>
</reference>
<gene>
    <name evidence="3" type="ORF">A2209_01380</name>
</gene>
<name>A0A1F7KEI1_9BACT</name>
<keyword evidence="1" id="KW-1133">Transmembrane helix</keyword>